<dbReference type="SUPFAM" id="SSF48371">
    <property type="entry name" value="ARM repeat"/>
    <property type="match status" value="1"/>
</dbReference>
<dbReference type="PANTHER" id="PTHR23346:SF7">
    <property type="entry name" value="STALLED RIBOSOME SENSOR GCN1"/>
    <property type="match status" value="1"/>
</dbReference>
<dbReference type="PANTHER" id="PTHR23346">
    <property type="entry name" value="TRANSLATIONAL ACTIVATOR GCN1-RELATED"/>
    <property type="match status" value="1"/>
</dbReference>
<dbReference type="AlphaFoldDB" id="A0A9D4BZB7"/>
<dbReference type="GO" id="GO:0005829">
    <property type="term" value="C:cytosol"/>
    <property type="evidence" value="ECO:0007669"/>
    <property type="project" value="TreeGrafter"/>
</dbReference>
<accession>A0A9D4BZB7</accession>
<organism evidence="3 4">
    <name type="scientific">Dreissena polymorpha</name>
    <name type="common">Zebra mussel</name>
    <name type="synonym">Mytilus polymorpha</name>
    <dbReference type="NCBI Taxonomy" id="45954"/>
    <lineage>
        <taxon>Eukaryota</taxon>
        <taxon>Metazoa</taxon>
        <taxon>Spiralia</taxon>
        <taxon>Lophotrochozoa</taxon>
        <taxon>Mollusca</taxon>
        <taxon>Bivalvia</taxon>
        <taxon>Autobranchia</taxon>
        <taxon>Heteroconchia</taxon>
        <taxon>Euheterodonta</taxon>
        <taxon>Imparidentia</taxon>
        <taxon>Neoheterodontei</taxon>
        <taxon>Myida</taxon>
        <taxon>Dreissenoidea</taxon>
        <taxon>Dreissenidae</taxon>
        <taxon>Dreissena</taxon>
    </lineage>
</organism>
<evidence type="ECO:0000256" key="1">
    <source>
        <dbReference type="ARBA" id="ARBA00022737"/>
    </source>
</evidence>
<dbReference type="Proteomes" id="UP000828390">
    <property type="component" value="Unassembled WGS sequence"/>
</dbReference>
<protein>
    <submittedName>
        <fullName evidence="3">Uncharacterized protein</fullName>
    </submittedName>
</protein>
<dbReference type="GO" id="GO:0034198">
    <property type="term" value="P:cellular response to amino acid starvation"/>
    <property type="evidence" value="ECO:0007669"/>
    <property type="project" value="TreeGrafter"/>
</dbReference>
<sequence>MLYANSMIPTVKKALCDPLPEVRKAAARLFESLHSSIGERALDDVLPDLLSKLGNHSEQSEHVLDGLTQVMIMKNYIVLPYLIPKVQYKVFIKSIFH</sequence>
<name>A0A9D4BZB7_DREPO</name>
<dbReference type="PROSITE" id="PS50077">
    <property type="entry name" value="HEAT_REPEAT"/>
    <property type="match status" value="1"/>
</dbReference>
<proteinExistence type="predicted"/>
<comment type="caution">
    <text evidence="3">The sequence shown here is derived from an EMBL/GenBank/DDBJ whole genome shotgun (WGS) entry which is preliminary data.</text>
</comment>
<reference evidence="3" key="1">
    <citation type="journal article" date="2019" name="bioRxiv">
        <title>The Genome of the Zebra Mussel, Dreissena polymorpha: A Resource for Invasive Species Research.</title>
        <authorList>
            <person name="McCartney M.A."/>
            <person name="Auch B."/>
            <person name="Kono T."/>
            <person name="Mallez S."/>
            <person name="Zhang Y."/>
            <person name="Obille A."/>
            <person name="Becker A."/>
            <person name="Abrahante J.E."/>
            <person name="Garbe J."/>
            <person name="Badalamenti J.P."/>
            <person name="Herman A."/>
            <person name="Mangelson H."/>
            <person name="Liachko I."/>
            <person name="Sullivan S."/>
            <person name="Sone E.D."/>
            <person name="Koren S."/>
            <person name="Silverstein K.A.T."/>
            <person name="Beckman K.B."/>
            <person name="Gohl D.M."/>
        </authorList>
    </citation>
    <scope>NUCLEOTIDE SEQUENCE</scope>
    <source>
        <strain evidence="3">Duluth1</strain>
        <tissue evidence="3">Whole animal</tissue>
    </source>
</reference>
<dbReference type="GO" id="GO:0006417">
    <property type="term" value="P:regulation of translation"/>
    <property type="evidence" value="ECO:0007669"/>
    <property type="project" value="TreeGrafter"/>
</dbReference>
<evidence type="ECO:0000256" key="2">
    <source>
        <dbReference type="PROSITE-ProRule" id="PRU00103"/>
    </source>
</evidence>
<feature type="repeat" description="HEAT" evidence="2">
    <location>
        <begin position="7"/>
        <end position="44"/>
    </location>
</feature>
<keyword evidence="1" id="KW-0677">Repeat</keyword>
<evidence type="ECO:0000313" key="4">
    <source>
        <dbReference type="Proteomes" id="UP000828390"/>
    </source>
</evidence>
<dbReference type="InterPro" id="IPR016024">
    <property type="entry name" value="ARM-type_fold"/>
</dbReference>
<dbReference type="EMBL" id="JAIWYP010000014">
    <property type="protein sequence ID" value="KAH3713740.1"/>
    <property type="molecule type" value="Genomic_DNA"/>
</dbReference>
<evidence type="ECO:0000313" key="3">
    <source>
        <dbReference type="EMBL" id="KAH3713740.1"/>
    </source>
</evidence>
<dbReference type="InterPro" id="IPR021133">
    <property type="entry name" value="HEAT_type_2"/>
</dbReference>
<dbReference type="InterPro" id="IPR011989">
    <property type="entry name" value="ARM-like"/>
</dbReference>
<keyword evidence="4" id="KW-1185">Reference proteome</keyword>
<dbReference type="Gene3D" id="1.25.10.10">
    <property type="entry name" value="Leucine-rich Repeat Variant"/>
    <property type="match status" value="1"/>
</dbReference>
<reference evidence="3" key="2">
    <citation type="submission" date="2020-11" db="EMBL/GenBank/DDBJ databases">
        <authorList>
            <person name="McCartney M.A."/>
            <person name="Auch B."/>
            <person name="Kono T."/>
            <person name="Mallez S."/>
            <person name="Becker A."/>
            <person name="Gohl D.M."/>
            <person name="Silverstein K.A.T."/>
            <person name="Koren S."/>
            <person name="Bechman K.B."/>
            <person name="Herman A."/>
            <person name="Abrahante J.E."/>
            <person name="Garbe J."/>
        </authorList>
    </citation>
    <scope>NUCLEOTIDE SEQUENCE</scope>
    <source>
        <strain evidence="3">Duluth1</strain>
        <tissue evidence="3">Whole animal</tissue>
    </source>
</reference>
<gene>
    <name evidence="3" type="ORF">DPMN_073542</name>
</gene>
<dbReference type="GO" id="GO:0019887">
    <property type="term" value="F:protein kinase regulator activity"/>
    <property type="evidence" value="ECO:0007669"/>
    <property type="project" value="TreeGrafter"/>
</dbReference>